<evidence type="ECO:0000313" key="1">
    <source>
        <dbReference type="EMBL" id="MYN05668.1"/>
    </source>
</evidence>
<gene>
    <name evidence="1" type="ORF">GTP41_26620</name>
</gene>
<sequence length="166" mass="18598">MTFPAAGKTLLVSIDPRCSAKGTSVSLTDFYLSIDFSKLTPIEDMFGGDFEETQQLTVLFEEAELYLSSFNWCQGIKSVYFGLGVSGIIGIFLFEILPSESSVDRYFWVVAGDTPPAHLPTVDLMRGKPRPSGRGQERGCRRHPSVRLRYGMLYKITVWSAFNHID</sequence>
<protein>
    <submittedName>
        <fullName evidence="1">Uncharacterized protein</fullName>
    </submittedName>
</protein>
<dbReference type="AlphaFoldDB" id="A0A6N9HPV8"/>
<proteinExistence type="predicted"/>
<comment type="caution">
    <text evidence="1">The sequence shown here is derived from an EMBL/GenBank/DDBJ whole genome shotgun (WGS) entry which is preliminary data.</text>
</comment>
<reference evidence="1 2" key="1">
    <citation type="submission" date="2019-12" db="EMBL/GenBank/DDBJ databases">
        <title>Novel species isolated from a subtropical stream in China.</title>
        <authorList>
            <person name="Lu H."/>
        </authorList>
    </citation>
    <scope>NUCLEOTIDE SEQUENCE [LARGE SCALE GENOMIC DNA]</scope>
    <source>
        <strain evidence="1 2">DS3</strain>
    </source>
</reference>
<feature type="non-terminal residue" evidence="1">
    <location>
        <position position="166"/>
    </location>
</feature>
<accession>A0A6N9HPV8</accession>
<organism evidence="1 2">
    <name type="scientific">Pseudoduganella guangdongensis</name>
    <dbReference type="NCBI Taxonomy" id="2692179"/>
    <lineage>
        <taxon>Bacteria</taxon>
        <taxon>Pseudomonadati</taxon>
        <taxon>Pseudomonadota</taxon>
        <taxon>Betaproteobacteria</taxon>
        <taxon>Burkholderiales</taxon>
        <taxon>Oxalobacteraceae</taxon>
        <taxon>Telluria group</taxon>
        <taxon>Pseudoduganella</taxon>
    </lineage>
</organism>
<dbReference type="RefSeq" id="WP_202419900.1">
    <property type="nucleotide sequence ID" value="NZ_WWCJ01000038.1"/>
</dbReference>
<name>A0A6N9HPV8_9BURK</name>
<dbReference type="Proteomes" id="UP000448575">
    <property type="component" value="Unassembled WGS sequence"/>
</dbReference>
<evidence type="ECO:0000313" key="2">
    <source>
        <dbReference type="Proteomes" id="UP000448575"/>
    </source>
</evidence>
<dbReference type="EMBL" id="WWCJ01000038">
    <property type="protein sequence ID" value="MYN05668.1"/>
    <property type="molecule type" value="Genomic_DNA"/>
</dbReference>
<keyword evidence="2" id="KW-1185">Reference proteome</keyword>